<dbReference type="Proteomes" id="UP000447873">
    <property type="component" value="Unassembled WGS sequence"/>
</dbReference>
<evidence type="ECO:0000259" key="3">
    <source>
        <dbReference type="Pfam" id="PF19305"/>
    </source>
</evidence>
<comment type="caution">
    <text evidence="4">The sequence shown here is derived from an EMBL/GenBank/DDBJ whole genome shotgun (WGS) entry which is preliminary data.</text>
</comment>
<evidence type="ECO:0000313" key="4">
    <source>
        <dbReference type="EMBL" id="KAE9988979.1"/>
    </source>
</evidence>
<evidence type="ECO:0000256" key="1">
    <source>
        <dbReference type="ARBA" id="ARBA00006174"/>
    </source>
</evidence>
<evidence type="ECO:0000313" key="5">
    <source>
        <dbReference type="Proteomes" id="UP000447873"/>
    </source>
</evidence>
<proteinExistence type="inferred from homology"/>
<dbReference type="Pfam" id="PF03972">
    <property type="entry name" value="MmgE_PrpD_N"/>
    <property type="match status" value="1"/>
</dbReference>
<dbReference type="EMBL" id="WNWS01000002">
    <property type="protein sequence ID" value="KAE9988979.1"/>
    <property type="molecule type" value="Genomic_DNA"/>
</dbReference>
<name>A0A8H3VH42_VENIN</name>
<protein>
    <submittedName>
        <fullName evidence="4">Uncharacterized protein</fullName>
    </submittedName>
</protein>
<feature type="domain" description="MmgE/PrpD N-terminal" evidence="2">
    <location>
        <begin position="59"/>
        <end position="311"/>
    </location>
</feature>
<dbReference type="PANTHER" id="PTHR16943:SF8">
    <property type="entry name" value="2-METHYLCITRATE DEHYDRATASE"/>
    <property type="match status" value="1"/>
</dbReference>
<dbReference type="InterPro" id="IPR036148">
    <property type="entry name" value="MmgE/PrpD_sf"/>
</dbReference>
<organism evidence="4 5">
    <name type="scientific">Venturia inaequalis</name>
    <name type="common">Apple scab fungus</name>
    <dbReference type="NCBI Taxonomy" id="5025"/>
    <lineage>
        <taxon>Eukaryota</taxon>
        <taxon>Fungi</taxon>
        <taxon>Dikarya</taxon>
        <taxon>Ascomycota</taxon>
        <taxon>Pezizomycotina</taxon>
        <taxon>Dothideomycetes</taxon>
        <taxon>Pleosporomycetidae</taxon>
        <taxon>Venturiales</taxon>
        <taxon>Venturiaceae</taxon>
        <taxon>Venturia</taxon>
    </lineage>
</organism>
<dbReference type="Gene3D" id="3.30.1330.120">
    <property type="entry name" value="2-methylcitrate dehydratase PrpD"/>
    <property type="match status" value="1"/>
</dbReference>
<comment type="similarity">
    <text evidence="1">Belongs to the PrpD family.</text>
</comment>
<evidence type="ECO:0000259" key="2">
    <source>
        <dbReference type="Pfam" id="PF03972"/>
    </source>
</evidence>
<dbReference type="InterPro" id="IPR005656">
    <property type="entry name" value="MmgE_PrpD"/>
</dbReference>
<dbReference type="Gene3D" id="1.10.4100.10">
    <property type="entry name" value="2-methylcitrate dehydratase PrpD"/>
    <property type="match status" value="1"/>
</dbReference>
<dbReference type="Pfam" id="PF19305">
    <property type="entry name" value="MmgE_PrpD_C"/>
    <property type="match status" value="1"/>
</dbReference>
<dbReference type="SUPFAM" id="SSF103378">
    <property type="entry name" value="2-methylcitrate dehydratase PrpD"/>
    <property type="match status" value="1"/>
</dbReference>
<dbReference type="PANTHER" id="PTHR16943">
    <property type="entry name" value="2-METHYLCITRATE DEHYDRATASE-RELATED"/>
    <property type="match status" value="1"/>
</dbReference>
<accession>A0A8H3VH42</accession>
<dbReference type="InterPro" id="IPR045336">
    <property type="entry name" value="MmgE_PrpD_N"/>
</dbReference>
<reference evidence="4 5" key="1">
    <citation type="submission" date="2018-12" db="EMBL/GenBank/DDBJ databases">
        <title>Venturia inaequalis Genome Resource.</title>
        <authorList>
            <person name="Lichtner F.J."/>
        </authorList>
    </citation>
    <scope>NUCLEOTIDE SEQUENCE [LARGE SCALE GENOMIC DNA]</scope>
    <source>
        <strain evidence="4 5">120213</strain>
    </source>
</reference>
<dbReference type="GO" id="GO:0016829">
    <property type="term" value="F:lyase activity"/>
    <property type="evidence" value="ECO:0007669"/>
    <property type="project" value="InterPro"/>
</dbReference>
<dbReference type="InterPro" id="IPR045337">
    <property type="entry name" value="MmgE_PrpD_C"/>
</dbReference>
<sequence>MFATGSIRKVSFRFSTDFSRRLLSLQSATIRPWTPVAVRRQKPVVHDPPSDPKGVTGILSNWVKDVQLNDIPKELIERSKHILLDGIGCALVGANLPWSRVLTESVLAMEGEGKCTVIGWGFENRISPLSAALLNGVKNSTYIQGFELDDLHKDAPWHACSVIIPALFAAIEHDSGTSSAKHTGASFLLSAIVGFELGGRIGRALHGTDMLSRGWHSGAIFGPPAAAAAVSKQLGLSPRQIEDSFGTACTQSAGLMSAQFEAMAKPMQHGLASRNGLFAALLSRDDYTGIDKVFERHYGGYLDMFSQGTTLAPQNKPYEVIQELGEDWSSLQNISIKPYASMAGTHGPTDCIRNLQEKHPRHFQDPTQIKKVNVVQHKAWHGHGGQDITQPTTVLSAQMSTKYCIAAQLLDHAVLPAQFSTANLNRDNIWHLIAKVECDCDPSLDHSQRWATRVSVHFNDGTCLKEESEGPRTTHNPLSNVEIVEKYRRLADTCVDPARRARIEEMVLDIEGVEDVRDLCRALEARTRCCVT</sequence>
<dbReference type="AlphaFoldDB" id="A0A8H3VH42"/>
<dbReference type="InterPro" id="IPR042183">
    <property type="entry name" value="MmgE/PrpD_sf_1"/>
</dbReference>
<gene>
    <name evidence="4" type="ORF">EG328_003295</name>
</gene>
<feature type="domain" description="MmgE/PrpD C-terminal" evidence="3">
    <location>
        <begin position="339"/>
        <end position="509"/>
    </location>
</feature>
<dbReference type="InterPro" id="IPR042188">
    <property type="entry name" value="MmgE/PrpD_sf_2"/>
</dbReference>